<dbReference type="GO" id="GO:0030145">
    <property type="term" value="F:manganese ion binding"/>
    <property type="evidence" value="ECO:0007669"/>
    <property type="project" value="UniProtKB-UniRule"/>
</dbReference>
<evidence type="ECO:0000256" key="9">
    <source>
        <dbReference type="ARBA" id="ARBA00023211"/>
    </source>
</evidence>
<dbReference type="GO" id="GO:0000287">
    <property type="term" value="F:magnesium ion binding"/>
    <property type="evidence" value="ECO:0007669"/>
    <property type="project" value="UniProtKB-UniRule"/>
</dbReference>
<keyword evidence="9 11" id="KW-0464">Manganese</keyword>
<feature type="binding site" evidence="11">
    <location>
        <position position="142"/>
    </location>
    <ligand>
        <name>Mg(2+)</name>
        <dbReference type="ChEBI" id="CHEBI:18420"/>
        <label>2</label>
    </ligand>
</feature>
<evidence type="ECO:0000313" key="13">
    <source>
        <dbReference type="EMBL" id="AVK97487.1"/>
    </source>
</evidence>
<evidence type="ECO:0000256" key="7">
    <source>
        <dbReference type="ARBA" id="ARBA00022723"/>
    </source>
</evidence>
<dbReference type="GO" id="GO:0005829">
    <property type="term" value="C:cytosol"/>
    <property type="evidence" value="ECO:0007669"/>
    <property type="project" value="TreeGrafter"/>
</dbReference>
<dbReference type="InterPro" id="IPR000422">
    <property type="entry name" value="DHBP_synthase_RibB"/>
</dbReference>
<comment type="cofactor">
    <cofactor evidence="2">
        <name>Mn(2+)</name>
        <dbReference type="ChEBI" id="CHEBI:29035"/>
    </cofactor>
</comment>
<evidence type="ECO:0000256" key="11">
    <source>
        <dbReference type="HAMAP-Rule" id="MF_00180"/>
    </source>
</evidence>
<dbReference type="PANTHER" id="PTHR21327:SF18">
    <property type="entry name" value="3,4-DIHYDROXY-2-BUTANONE 4-PHOSPHATE SYNTHASE"/>
    <property type="match status" value="1"/>
</dbReference>
<comment type="function">
    <text evidence="3 11 12">Catalyzes the conversion of D-ribulose 5-phosphate to formate and 3,4-dihydroxy-2-butanone 4-phosphate.</text>
</comment>
<evidence type="ECO:0000256" key="6">
    <source>
        <dbReference type="ARBA" id="ARBA00022619"/>
    </source>
</evidence>
<keyword evidence="14" id="KW-0378">Hydrolase</keyword>
<dbReference type="SUPFAM" id="SSF55821">
    <property type="entry name" value="YrdC/RibB"/>
    <property type="match status" value="1"/>
</dbReference>
<evidence type="ECO:0000256" key="8">
    <source>
        <dbReference type="ARBA" id="ARBA00022842"/>
    </source>
</evidence>
<comment type="catalytic activity">
    <reaction evidence="1 11 12">
        <text>D-ribulose 5-phosphate = (2S)-2-hydroxy-3-oxobutyl phosphate + formate + H(+)</text>
        <dbReference type="Rhea" id="RHEA:18457"/>
        <dbReference type="ChEBI" id="CHEBI:15378"/>
        <dbReference type="ChEBI" id="CHEBI:15740"/>
        <dbReference type="ChEBI" id="CHEBI:58121"/>
        <dbReference type="ChEBI" id="CHEBI:58830"/>
        <dbReference type="EC" id="4.1.99.12"/>
    </reaction>
</comment>
<dbReference type="GO" id="GO:0008686">
    <property type="term" value="F:3,4-dihydroxy-2-butanone-4-phosphate synthase activity"/>
    <property type="evidence" value="ECO:0007669"/>
    <property type="project" value="UniProtKB-UniRule"/>
</dbReference>
<evidence type="ECO:0000313" key="15">
    <source>
        <dbReference type="Proteomes" id="UP000238825"/>
    </source>
</evidence>
<keyword evidence="8 11" id="KW-0460">Magnesium</keyword>
<dbReference type="Proteomes" id="UP000238825">
    <property type="component" value="Chromosome"/>
</dbReference>
<organism evidence="13 15">
    <name type="scientific">Lysinibacillus sphaericus</name>
    <name type="common">Bacillus sphaericus</name>
    <dbReference type="NCBI Taxonomy" id="1421"/>
    <lineage>
        <taxon>Bacteria</taxon>
        <taxon>Bacillati</taxon>
        <taxon>Bacillota</taxon>
        <taxon>Bacilli</taxon>
        <taxon>Bacillales</taxon>
        <taxon>Bacillaceae</taxon>
        <taxon>Lysinibacillus</taxon>
    </lineage>
</organism>
<gene>
    <name evidence="11" type="primary">ribB</name>
    <name evidence="14" type="synonym">ribA_2</name>
    <name evidence="13" type="ORF">LS41612_15005</name>
    <name evidence="14" type="ORF">NCTC10338_01688</name>
</gene>
<keyword evidence="6 11" id="KW-0686">Riboflavin biosynthesis</keyword>
<keyword evidence="7 11" id="KW-0479">Metal-binding</keyword>
<evidence type="ECO:0000256" key="2">
    <source>
        <dbReference type="ARBA" id="ARBA00001936"/>
    </source>
</evidence>
<dbReference type="Gene3D" id="3.90.870.10">
    <property type="entry name" value="DHBP synthase"/>
    <property type="match status" value="1"/>
</dbReference>
<dbReference type="GeneID" id="48277510"/>
<comment type="cofactor">
    <cofactor evidence="11 12">
        <name>Mg(2+)</name>
        <dbReference type="ChEBI" id="CHEBI:18420"/>
    </cofactor>
    <cofactor evidence="11 12">
        <name>Mn(2+)</name>
        <dbReference type="ChEBI" id="CHEBI:29035"/>
    </cofactor>
    <text evidence="11 12">Binds 2 divalent metal cations per subunit. Magnesium or manganese.</text>
</comment>
<dbReference type="NCBIfam" id="TIGR00506">
    <property type="entry name" value="ribB"/>
    <property type="match status" value="1"/>
</dbReference>
<dbReference type="PANTHER" id="PTHR21327">
    <property type="entry name" value="GTP CYCLOHYDROLASE II-RELATED"/>
    <property type="match status" value="1"/>
</dbReference>
<accession>A0A2S0K289</accession>
<dbReference type="FunFam" id="3.90.870.10:FF:000001">
    <property type="entry name" value="Riboflavin biosynthesis protein RibBA"/>
    <property type="match status" value="1"/>
</dbReference>
<dbReference type="AlphaFoldDB" id="A0A2S0K289"/>
<dbReference type="EC" id="4.1.99.12" evidence="11 12"/>
<dbReference type="InterPro" id="IPR017945">
    <property type="entry name" value="DHBP_synth_RibB-like_a/b_dom"/>
</dbReference>
<feature type="binding site" evidence="11">
    <location>
        <begin position="27"/>
        <end position="28"/>
    </location>
    <ligand>
        <name>D-ribulose 5-phosphate</name>
        <dbReference type="ChEBI" id="CHEBI:58121"/>
    </ligand>
</feature>
<evidence type="ECO:0000313" key="14">
    <source>
        <dbReference type="EMBL" id="SUV16606.1"/>
    </source>
</evidence>
<evidence type="ECO:0000256" key="10">
    <source>
        <dbReference type="ARBA" id="ARBA00023239"/>
    </source>
</evidence>
<feature type="binding site" evidence="11">
    <location>
        <position position="28"/>
    </location>
    <ligand>
        <name>Mg(2+)</name>
        <dbReference type="ChEBI" id="CHEBI:18420"/>
        <label>2</label>
    </ligand>
</feature>
<dbReference type="HAMAP" id="MF_00180">
    <property type="entry name" value="RibB"/>
    <property type="match status" value="1"/>
</dbReference>
<evidence type="ECO:0000256" key="4">
    <source>
        <dbReference type="ARBA" id="ARBA00004904"/>
    </source>
</evidence>
<feature type="binding site" evidence="11">
    <location>
        <position position="28"/>
    </location>
    <ligand>
        <name>Mg(2+)</name>
        <dbReference type="ChEBI" id="CHEBI:18420"/>
        <label>1</label>
    </ligand>
</feature>
<keyword evidence="10 11" id="KW-0456">Lyase</keyword>
<evidence type="ECO:0000256" key="3">
    <source>
        <dbReference type="ARBA" id="ARBA00002284"/>
    </source>
</evidence>
<feature type="binding site" evidence="11">
    <location>
        <begin position="139"/>
        <end position="143"/>
    </location>
    <ligand>
        <name>D-ribulose 5-phosphate</name>
        <dbReference type="ChEBI" id="CHEBI:58121"/>
    </ligand>
</feature>
<dbReference type="GO" id="GO:0003935">
    <property type="term" value="F:GTP cyclohydrolase II activity"/>
    <property type="evidence" value="ECO:0007669"/>
    <property type="project" value="TreeGrafter"/>
</dbReference>
<dbReference type="EMBL" id="UFSZ01000001">
    <property type="protein sequence ID" value="SUV16606.1"/>
    <property type="molecule type" value="Genomic_DNA"/>
</dbReference>
<dbReference type="UniPathway" id="UPA00275">
    <property type="reaction ID" value="UER00399"/>
</dbReference>
<comment type="similarity">
    <text evidence="5">In the N-terminal section; belongs to the DHBP synthase family.</text>
</comment>
<dbReference type="RefSeq" id="WP_051147754.1">
    <property type="nucleotide sequence ID" value="NZ_CP019980.1"/>
</dbReference>
<comment type="subunit">
    <text evidence="11 12">Homodimer.</text>
</comment>
<evidence type="ECO:0000256" key="5">
    <source>
        <dbReference type="ARBA" id="ARBA00005520"/>
    </source>
</evidence>
<dbReference type="Pfam" id="PF00926">
    <property type="entry name" value="DHBP_synthase"/>
    <property type="match status" value="1"/>
</dbReference>
<proteinExistence type="inferred from homology"/>
<name>A0A2S0K289_LYSSH</name>
<evidence type="ECO:0000256" key="1">
    <source>
        <dbReference type="ARBA" id="ARBA00000141"/>
    </source>
</evidence>
<comment type="similarity">
    <text evidence="11 12">Belongs to the DHBP synthase family.</text>
</comment>
<protein>
    <recommendedName>
        <fullName evidence="11 12">3,4-dihydroxy-2-butanone 4-phosphate synthase</fullName>
        <shortName evidence="11 12">DHBP synthase</shortName>
        <ecNumber evidence="11 12">4.1.99.12</ecNumber>
    </recommendedName>
</protein>
<feature type="site" description="Essential for catalytic activity" evidence="11">
    <location>
        <position position="163"/>
    </location>
</feature>
<comment type="pathway">
    <text evidence="4 11 12">Cofactor biosynthesis; riboflavin biosynthesis; 2-hydroxy-3-oxobutyl phosphate from D-ribulose 5-phosphate: step 1/1.</text>
</comment>
<evidence type="ECO:0000256" key="12">
    <source>
        <dbReference type="RuleBase" id="RU003843"/>
    </source>
</evidence>
<dbReference type="GO" id="GO:0009231">
    <property type="term" value="P:riboflavin biosynthetic process"/>
    <property type="evidence" value="ECO:0007669"/>
    <property type="project" value="UniProtKB-UniRule"/>
</dbReference>
<feature type="site" description="Essential for catalytic activity" evidence="11">
    <location>
        <position position="125"/>
    </location>
</feature>
<dbReference type="EMBL" id="CP019980">
    <property type="protein sequence ID" value="AVK97487.1"/>
    <property type="molecule type" value="Genomic_DNA"/>
</dbReference>
<feature type="binding site" evidence="11">
    <location>
        <position position="32"/>
    </location>
    <ligand>
        <name>D-ribulose 5-phosphate</name>
        <dbReference type="ChEBI" id="CHEBI:58121"/>
    </ligand>
</feature>
<reference evidence="13 15" key="1">
    <citation type="submission" date="2017-03" db="EMBL/GenBank/DDBJ databases">
        <title>The whole genome sequencing and assembly of Lysinibacillus sphaericus DSM 28T strain.</title>
        <authorList>
            <person name="Lee Y.-J."/>
            <person name="Yi H."/>
            <person name="Bahn Y.-S."/>
            <person name="Kim J.F."/>
            <person name="Lee D.-W."/>
        </authorList>
    </citation>
    <scope>NUCLEOTIDE SEQUENCE [LARGE SCALE GENOMIC DNA]</scope>
    <source>
        <strain evidence="13 15">DSM 28</strain>
    </source>
</reference>
<reference evidence="14 16" key="2">
    <citation type="submission" date="2018-06" db="EMBL/GenBank/DDBJ databases">
        <authorList>
            <consortium name="Pathogen Informatics"/>
            <person name="Doyle S."/>
        </authorList>
    </citation>
    <scope>NUCLEOTIDE SEQUENCE [LARGE SCALE GENOMIC DNA]</scope>
    <source>
        <strain evidence="14 16">NCTC10338</strain>
    </source>
</reference>
<evidence type="ECO:0000313" key="16">
    <source>
        <dbReference type="Proteomes" id="UP000255295"/>
    </source>
</evidence>
<dbReference type="Proteomes" id="UP000255295">
    <property type="component" value="Unassembled WGS sequence"/>
</dbReference>
<sequence>MLLHSIEEAIADLKQGNMIVVVDDEDRENEGDLLALAEFMTPETINFMAKYGRGLICTPISQQLAQKLALQPMVVDNTDNHQTAFTVSIDYKETTTGISAFERALTIQKMLASHAQASDFRRPGHVFPLIAKDNGVLERRGHTEATIDLAKLCNSVQAGVICEIMGDDGEMLRFDDLVKYAKKHKLKMISIDALATYRRQHMQIENSLTM</sequence>